<feature type="compositionally biased region" description="Acidic residues" evidence="2">
    <location>
        <begin position="1"/>
        <end position="13"/>
    </location>
</feature>
<evidence type="ECO:0000313" key="5">
    <source>
        <dbReference type="Proteomes" id="UP000001514"/>
    </source>
</evidence>
<dbReference type="FunCoup" id="D8R6N7">
    <property type="interactions" value="1911"/>
</dbReference>
<dbReference type="SUPFAM" id="SSF64268">
    <property type="entry name" value="PX domain"/>
    <property type="match status" value="1"/>
</dbReference>
<dbReference type="InterPro" id="IPR044279">
    <property type="entry name" value="SNX2A/B"/>
</dbReference>
<dbReference type="GO" id="GO:0016192">
    <property type="term" value="P:vesicle-mediated transport"/>
    <property type="evidence" value="ECO:0000318"/>
    <property type="project" value="GO_Central"/>
</dbReference>
<dbReference type="InterPro" id="IPR036871">
    <property type="entry name" value="PX_dom_sf"/>
</dbReference>
<dbReference type="CDD" id="cd07596">
    <property type="entry name" value="BAR_SNX"/>
    <property type="match status" value="1"/>
</dbReference>
<dbReference type="eggNOG" id="KOG2273">
    <property type="taxonomic scope" value="Eukaryota"/>
</dbReference>
<dbReference type="OrthoDB" id="271164at2759"/>
<dbReference type="Pfam" id="PF09325">
    <property type="entry name" value="Vps5"/>
    <property type="match status" value="1"/>
</dbReference>
<dbReference type="CDD" id="cd06865">
    <property type="entry name" value="PX_SNX_like"/>
    <property type="match status" value="1"/>
</dbReference>
<name>D8R6N7_SELML</name>
<dbReference type="PANTHER" id="PTHR46757:SF2">
    <property type="entry name" value="OS05G0346100 PROTEIN"/>
    <property type="match status" value="1"/>
</dbReference>
<gene>
    <name evidence="4" type="ORF">SELMODRAFT_85759</name>
</gene>
<feature type="compositionally biased region" description="Basic and acidic residues" evidence="2">
    <location>
        <begin position="406"/>
        <end position="420"/>
    </location>
</feature>
<organism evidence="5">
    <name type="scientific">Selaginella moellendorffii</name>
    <name type="common">Spikemoss</name>
    <dbReference type="NCBI Taxonomy" id="88036"/>
    <lineage>
        <taxon>Eukaryota</taxon>
        <taxon>Viridiplantae</taxon>
        <taxon>Streptophyta</taxon>
        <taxon>Embryophyta</taxon>
        <taxon>Tracheophyta</taxon>
        <taxon>Lycopodiopsida</taxon>
        <taxon>Selaginellales</taxon>
        <taxon>Selaginellaceae</taxon>
        <taxon>Selaginella</taxon>
    </lineage>
</organism>
<feature type="region of interest" description="Disordered" evidence="2">
    <location>
        <begin position="384"/>
        <end position="420"/>
    </location>
</feature>
<evidence type="ECO:0000259" key="3">
    <source>
        <dbReference type="PROSITE" id="PS50195"/>
    </source>
</evidence>
<dbReference type="PROSITE" id="PS50195">
    <property type="entry name" value="PX"/>
    <property type="match status" value="1"/>
</dbReference>
<feature type="domain" description="PX" evidence="3">
    <location>
        <begin position="52"/>
        <end position="171"/>
    </location>
</feature>
<dbReference type="AlphaFoldDB" id="D8R6N7"/>
<evidence type="ECO:0000313" key="4">
    <source>
        <dbReference type="EMBL" id="EFJ32345.1"/>
    </source>
</evidence>
<dbReference type="Gene3D" id="1.20.1270.60">
    <property type="entry name" value="Arfaptin homology (AH) domain/BAR domain"/>
    <property type="match status" value="1"/>
</dbReference>
<dbReference type="HOGENOM" id="CLU_029979_0_0_1"/>
<reference evidence="4 5" key="1">
    <citation type="journal article" date="2011" name="Science">
        <title>The Selaginella genome identifies genetic changes associated with the evolution of vascular plants.</title>
        <authorList>
            <person name="Banks J.A."/>
            <person name="Nishiyama T."/>
            <person name="Hasebe M."/>
            <person name="Bowman J.L."/>
            <person name="Gribskov M."/>
            <person name="dePamphilis C."/>
            <person name="Albert V.A."/>
            <person name="Aono N."/>
            <person name="Aoyama T."/>
            <person name="Ambrose B.A."/>
            <person name="Ashton N.W."/>
            <person name="Axtell M.J."/>
            <person name="Barker E."/>
            <person name="Barker M.S."/>
            <person name="Bennetzen J.L."/>
            <person name="Bonawitz N.D."/>
            <person name="Chapple C."/>
            <person name="Cheng C."/>
            <person name="Correa L.G."/>
            <person name="Dacre M."/>
            <person name="DeBarry J."/>
            <person name="Dreyer I."/>
            <person name="Elias M."/>
            <person name="Engstrom E.M."/>
            <person name="Estelle M."/>
            <person name="Feng L."/>
            <person name="Finet C."/>
            <person name="Floyd S.K."/>
            <person name="Frommer W.B."/>
            <person name="Fujita T."/>
            <person name="Gramzow L."/>
            <person name="Gutensohn M."/>
            <person name="Harholt J."/>
            <person name="Hattori M."/>
            <person name="Heyl A."/>
            <person name="Hirai T."/>
            <person name="Hiwatashi Y."/>
            <person name="Ishikawa M."/>
            <person name="Iwata M."/>
            <person name="Karol K.G."/>
            <person name="Koehler B."/>
            <person name="Kolukisaoglu U."/>
            <person name="Kubo M."/>
            <person name="Kurata T."/>
            <person name="Lalonde S."/>
            <person name="Li K."/>
            <person name="Li Y."/>
            <person name="Litt A."/>
            <person name="Lyons E."/>
            <person name="Manning G."/>
            <person name="Maruyama T."/>
            <person name="Michael T.P."/>
            <person name="Mikami K."/>
            <person name="Miyazaki S."/>
            <person name="Morinaga S."/>
            <person name="Murata T."/>
            <person name="Mueller-Roeber B."/>
            <person name="Nelson D.R."/>
            <person name="Obara M."/>
            <person name="Oguri Y."/>
            <person name="Olmstead R.G."/>
            <person name="Onodera N."/>
            <person name="Petersen B.L."/>
            <person name="Pils B."/>
            <person name="Prigge M."/>
            <person name="Rensing S.A."/>
            <person name="Riano-Pachon D.M."/>
            <person name="Roberts A.W."/>
            <person name="Sato Y."/>
            <person name="Scheller H.V."/>
            <person name="Schulz B."/>
            <person name="Schulz C."/>
            <person name="Shakirov E.V."/>
            <person name="Shibagaki N."/>
            <person name="Shinohara N."/>
            <person name="Shippen D.E."/>
            <person name="Soerensen I."/>
            <person name="Sotooka R."/>
            <person name="Sugimoto N."/>
            <person name="Sugita M."/>
            <person name="Sumikawa N."/>
            <person name="Tanurdzic M."/>
            <person name="Theissen G."/>
            <person name="Ulvskov P."/>
            <person name="Wakazuki S."/>
            <person name="Weng J.K."/>
            <person name="Willats W.W."/>
            <person name="Wipf D."/>
            <person name="Wolf P.G."/>
            <person name="Yang L."/>
            <person name="Zimmer A.D."/>
            <person name="Zhu Q."/>
            <person name="Mitros T."/>
            <person name="Hellsten U."/>
            <person name="Loque D."/>
            <person name="Otillar R."/>
            <person name="Salamov A."/>
            <person name="Schmutz J."/>
            <person name="Shapiro H."/>
            <person name="Lindquist E."/>
            <person name="Lucas S."/>
            <person name="Rokhsar D."/>
            <person name="Grigoriev I.V."/>
        </authorList>
    </citation>
    <scope>NUCLEOTIDE SEQUENCE [LARGE SCALE GENOMIC DNA]</scope>
</reference>
<evidence type="ECO:0000256" key="1">
    <source>
        <dbReference type="SAM" id="Coils"/>
    </source>
</evidence>
<keyword evidence="5" id="KW-1185">Reference proteome</keyword>
<sequence length="475" mass="53324">MSPSADQEDDEDGFLGAQSGPEPDPRVSDSSREVPISRNGGNSSQEFLTMAVTQPQKIQESTGSSLVPNIYVTYLVVSHTNIPEYGGTEFSVRRRFRDFVTLADRLALAYRGYFIPPRPDKSIVESQVMQKQEFIEQRRVALEKYLSRLAAHPVLRKSEELRLFLQTNGKLPLQPSIDMASRMLDGAAKLPKQLFGDSSTVLAPQEASQPAKGGRDLIRIFKELRQSVTNDWGASKPPVVEEDKEFLEKKEKLQDLELELTEASQQAEALIKAQQEVGDVVGDLGLALIRIGKYESQEATGNAQKVHATDVKRLATAAVKVSRFYKEFNAESCKHLDHLHDYLGLMQSVHTAFSDRSSALLTLQTLMTDLSAMHARIEKLNASSSKTFGGDRSSNRKVEELNDSIKTAEKSRDKAQEEYERIKERNRSEIENYECDRQRDFFSMLKGFVQTQVTYNERIASVWSKAFEEAGSASV</sequence>
<accession>D8R6N7</accession>
<dbReference type="InterPro" id="IPR027267">
    <property type="entry name" value="AH/BAR_dom_sf"/>
</dbReference>
<feature type="coiled-coil region" evidence="1">
    <location>
        <begin position="239"/>
        <end position="273"/>
    </location>
</feature>
<dbReference type="InParanoid" id="D8R6N7"/>
<feature type="region of interest" description="Disordered" evidence="2">
    <location>
        <begin position="1"/>
        <end position="46"/>
    </location>
</feature>
<protein>
    <recommendedName>
        <fullName evidence="3">PX domain-containing protein</fullName>
    </recommendedName>
</protein>
<dbReference type="InterPro" id="IPR001683">
    <property type="entry name" value="PX_dom"/>
</dbReference>
<dbReference type="KEGG" id="smo:SELMODRAFT_85759"/>
<dbReference type="GO" id="GO:0016020">
    <property type="term" value="C:membrane"/>
    <property type="evidence" value="ECO:0000318"/>
    <property type="project" value="GO_Central"/>
</dbReference>
<dbReference type="Gene3D" id="3.30.1520.10">
    <property type="entry name" value="Phox-like domain"/>
    <property type="match status" value="1"/>
</dbReference>
<dbReference type="SUPFAM" id="SSF103657">
    <property type="entry name" value="BAR/IMD domain-like"/>
    <property type="match status" value="1"/>
</dbReference>
<evidence type="ECO:0000256" key="2">
    <source>
        <dbReference type="SAM" id="MobiDB-lite"/>
    </source>
</evidence>
<dbReference type="InterPro" id="IPR015404">
    <property type="entry name" value="Vps5_C"/>
</dbReference>
<proteinExistence type="predicted"/>
<dbReference type="GO" id="GO:0035091">
    <property type="term" value="F:phosphatidylinositol binding"/>
    <property type="evidence" value="ECO:0007669"/>
    <property type="project" value="InterPro"/>
</dbReference>
<dbReference type="STRING" id="88036.D8R6N7"/>
<dbReference type="EMBL" id="GL377572">
    <property type="protein sequence ID" value="EFJ32345.1"/>
    <property type="molecule type" value="Genomic_DNA"/>
</dbReference>
<feature type="compositionally biased region" description="Basic and acidic residues" evidence="2">
    <location>
        <begin position="23"/>
        <end position="32"/>
    </location>
</feature>
<dbReference type="Proteomes" id="UP000001514">
    <property type="component" value="Unassembled WGS sequence"/>
</dbReference>
<dbReference type="Pfam" id="PF00787">
    <property type="entry name" value="PX"/>
    <property type="match status" value="1"/>
</dbReference>
<keyword evidence="1" id="KW-0175">Coiled coil</keyword>
<dbReference type="Gramene" id="EFJ32345">
    <property type="protein sequence ID" value="EFJ32345"/>
    <property type="gene ID" value="SELMODRAFT_85759"/>
</dbReference>
<dbReference type="PANTHER" id="PTHR46757">
    <property type="entry name" value="SORTING NEXIN-RELATED"/>
    <property type="match status" value="1"/>
</dbReference>
<dbReference type="GO" id="GO:0005543">
    <property type="term" value="F:phospholipid binding"/>
    <property type="evidence" value="ECO:0000318"/>
    <property type="project" value="GO_Central"/>
</dbReference>
<dbReference type="GO" id="GO:0005768">
    <property type="term" value="C:endosome"/>
    <property type="evidence" value="ECO:0007669"/>
    <property type="project" value="UniProtKB-ARBA"/>
</dbReference>
<dbReference type="OMA" id="VGQCERD"/>
<dbReference type="SMART" id="SM00312">
    <property type="entry name" value="PX"/>
    <property type="match status" value="1"/>
</dbReference>